<feature type="region of interest" description="Disordered" evidence="1">
    <location>
        <begin position="228"/>
        <end position="281"/>
    </location>
</feature>
<dbReference type="GO" id="GO:0006629">
    <property type="term" value="P:lipid metabolic process"/>
    <property type="evidence" value="ECO:0007669"/>
    <property type="project" value="InterPro"/>
</dbReference>
<dbReference type="Pfam" id="PF01764">
    <property type="entry name" value="Lipase_3"/>
    <property type="match status" value="1"/>
</dbReference>
<evidence type="ECO:0000256" key="1">
    <source>
        <dbReference type="SAM" id="MobiDB-lite"/>
    </source>
</evidence>
<dbReference type="SUPFAM" id="SSF53474">
    <property type="entry name" value="alpha/beta-Hydrolases"/>
    <property type="match status" value="1"/>
</dbReference>
<dbReference type="EMBL" id="HBKQ01040902">
    <property type="protein sequence ID" value="CAE2264250.1"/>
    <property type="molecule type" value="Transcribed_RNA"/>
</dbReference>
<proteinExistence type="predicted"/>
<feature type="compositionally biased region" description="Low complexity" evidence="1">
    <location>
        <begin position="257"/>
        <end position="281"/>
    </location>
</feature>
<dbReference type="Gene3D" id="3.40.50.1820">
    <property type="entry name" value="alpha/beta hydrolase"/>
    <property type="match status" value="1"/>
</dbReference>
<accession>A0A7S4JI39</accession>
<feature type="region of interest" description="Disordered" evidence="1">
    <location>
        <begin position="63"/>
        <end position="123"/>
    </location>
</feature>
<dbReference type="PANTHER" id="PTHR45856">
    <property type="entry name" value="ALPHA/BETA-HYDROLASES SUPERFAMILY PROTEIN"/>
    <property type="match status" value="1"/>
</dbReference>
<dbReference type="AlphaFoldDB" id="A0A7S4JI39"/>
<feature type="compositionally biased region" description="Low complexity" evidence="1">
    <location>
        <begin position="238"/>
        <end position="247"/>
    </location>
</feature>
<feature type="compositionally biased region" description="Polar residues" evidence="1">
    <location>
        <begin position="108"/>
        <end position="117"/>
    </location>
</feature>
<feature type="compositionally biased region" description="Acidic residues" evidence="1">
    <location>
        <begin position="73"/>
        <end position="84"/>
    </location>
</feature>
<feature type="domain" description="Fungal lipase-type" evidence="2">
    <location>
        <begin position="550"/>
        <end position="709"/>
    </location>
</feature>
<sequence length="1041" mass="117254">MNACVALPPGQASSEETRERQDIALKRLIPGTMQENENDNFCAGAMERSCRGGSGSTEEICANNDGPLFIEGENAEGDGEEDPLEFLRRTRRESESTTSNDDRPTLPRNISNQSEFSASKVRGAARLSRQSSLRSLSISSYCNDSGIIHDHGDGERIDGMNDVSNIASNSDTSAPDRFYDLLGEAQHYVALSMFVYMYAQLREMAVLGYTEVDFHDFDVNSYQPGIKNRSFHGKDGSSSRLKSSDSIASERRNLANSHSSFSERSFRSQASGTKSATSSLSTSKYPTYLQNTKSAACIIRIILTELEREKYQQKKSGEEARTGAVDISFIEEFRCWVEDSRSDQLDKTAEQIILDLRKKVAKSRWKRSISAVRMSVKLRSLSKKTLTDLEISANNRNEKCDMTEKNGHVKPSGQLSNHCSISSSISKRRLDLLDTKSVRENGWFALEQRLVEDHFGIVNCEDDVMLSDGTKVEPNFTEAALESKELSNMAVERSLVESVLDQRLHSYFKKRSVLSRIIESGIEVAWVGDRHRNEAIYCICICRRTKTVSVIFRGSVTTHNWYNHMKIMMSEHPNPLSNEKYERQTKHVRVHTGFGLYLFRRRRDDGRSKYDEIAQKVLSIGKELAGPDEKFRVAVSGHSLGGALATIFSFYAAADKRFTKLGPVRTFTFAAPRVGDETFAAAYSHLERTGRLLHARFMNTQDIVPLTPMLSVQSVEIGPSYYVHVGLQIKLHGLGLLGKWRTKISVDAIHSSKRNTRYLDKLWMAWKNSLILNLNTITGYSRCHKLTTYQRRLNFIRQYRFGLGQTVYFSDVRRRELKSLEDYYRIKLVAETTGAPSDPDFFAVQERMKILMNTRSMIFMFFVASIFLLTRSNGSSQSVLEQNHESIDNEAIQSIEGALIEKQVDMKDSTLAMQEESIMTDSVMMMANTTFNANKSTGSVTWAGSIDENEASKKDFMGALHPASAMACCWGLRSDLPFLRLKTASLPPNVYWLAIIAAEEAAAIKTEQMQEDALTYLQSDEGSAFVKQRTAQSLAAFKATW</sequence>
<dbReference type="InterPro" id="IPR051218">
    <property type="entry name" value="Sec_MonoDiacylglyc_Lipase"/>
</dbReference>
<dbReference type="InterPro" id="IPR029058">
    <property type="entry name" value="AB_hydrolase_fold"/>
</dbReference>
<feature type="compositionally biased region" description="Basic and acidic residues" evidence="1">
    <location>
        <begin position="85"/>
        <end position="105"/>
    </location>
</feature>
<dbReference type="InterPro" id="IPR002921">
    <property type="entry name" value="Fungal_lipase-type"/>
</dbReference>
<organism evidence="3">
    <name type="scientific">Odontella aurita</name>
    <dbReference type="NCBI Taxonomy" id="265563"/>
    <lineage>
        <taxon>Eukaryota</taxon>
        <taxon>Sar</taxon>
        <taxon>Stramenopiles</taxon>
        <taxon>Ochrophyta</taxon>
        <taxon>Bacillariophyta</taxon>
        <taxon>Mediophyceae</taxon>
        <taxon>Biddulphiophycidae</taxon>
        <taxon>Eupodiscales</taxon>
        <taxon>Odontellaceae</taxon>
        <taxon>Odontella</taxon>
    </lineage>
</organism>
<dbReference type="PANTHER" id="PTHR45856:SF11">
    <property type="entry name" value="FUNGAL LIPASE-LIKE DOMAIN-CONTAINING PROTEIN"/>
    <property type="match status" value="1"/>
</dbReference>
<reference evidence="3" key="1">
    <citation type="submission" date="2021-01" db="EMBL/GenBank/DDBJ databases">
        <authorList>
            <person name="Corre E."/>
            <person name="Pelletier E."/>
            <person name="Niang G."/>
            <person name="Scheremetjew M."/>
            <person name="Finn R."/>
            <person name="Kale V."/>
            <person name="Holt S."/>
            <person name="Cochrane G."/>
            <person name="Meng A."/>
            <person name="Brown T."/>
            <person name="Cohen L."/>
        </authorList>
    </citation>
    <scope>NUCLEOTIDE SEQUENCE</scope>
    <source>
        <strain evidence="3">Isolate 1302-5</strain>
    </source>
</reference>
<dbReference type="CDD" id="cd00519">
    <property type="entry name" value="Lipase_3"/>
    <property type="match status" value="1"/>
</dbReference>
<evidence type="ECO:0000259" key="2">
    <source>
        <dbReference type="Pfam" id="PF01764"/>
    </source>
</evidence>
<protein>
    <recommendedName>
        <fullName evidence="2">Fungal lipase-type domain-containing protein</fullName>
    </recommendedName>
</protein>
<evidence type="ECO:0000313" key="3">
    <source>
        <dbReference type="EMBL" id="CAE2264250.1"/>
    </source>
</evidence>
<gene>
    <name evidence="3" type="ORF">OAUR00152_LOCUS28190</name>
</gene>
<name>A0A7S4JI39_9STRA</name>